<dbReference type="InterPro" id="IPR051202">
    <property type="entry name" value="Peptidase_C40"/>
</dbReference>
<keyword evidence="7" id="KW-1185">Reference proteome</keyword>
<dbReference type="Pfam" id="PF18348">
    <property type="entry name" value="SH3_16"/>
    <property type="match status" value="1"/>
</dbReference>
<gene>
    <name evidence="6" type="ORF">LEM8419_00718</name>
</gene>
<organism evidence="6 7">
    <name type="scientific">Neolewinella maritima</name>
    <dbReference type="NCBI Taxonomy" id="1383882"/>
    <lineage>
        <taxon>Bacteria</taxon>
        <taxon>Pseudomonadati</taxon>
        <taxon>Bacteroidota</taxon>
        <taxon>Saprospiria</taxon>
        <taxon>Saprospirales</taxon>
        <taxon>Lewinellaceae</taxon>
        <taxon>Neolewinella</taxon>
    </lineage>
</organism>
<evidence type="ECO:0000313" key="6">
    <source>
        <dbReference type="EMBL" id="CAH0999419.1"/>
    </source>
</evidence>
<dbReference type="PANTHER" id="PTHR47053">
    <property type="entry name" value="MUREIN DD-ENDOPEPTIDASE MEPH-RELATED"/>
    <property type="match status" value="1"/>
</dbReference>
<keyword evidence="2" id="KW-0645">Protease</keyword>
<proteinExistence type="inferred from homology"/>
<reference evidence="6" key="1">
    <citation type="submission" date="2021-12" db="EMBL/GenBank/DDBJ databases">
        <authorList>
            <person name="Rodrigo-Torres L."/>
            <person name="Arahal R. D."/>
            <person name="Lucena T."/>
        </authorList>
    </citation>
    <scope>NUCLEOTIDE SEQUENCE</scope>
    <source>
        <strain evidence="6">CECT 8419</strain>
    </source>
</reference>
<dbReference type="Pfam" id="PF00877">
    <property type="entry name" value="NLPC_P60"/>
    <property type="match status" value="1"/>
</dbReference>
<protein>
    <recommendedName>
        <fullName evidence="5">NlpC/P60 domain-containing protein</fullName>
    </recommendedName>
</protein>
<evidence type="ECO:0000313" key="7">
    <source>
        <dbReference type="Proteomes" id="UP000837803"/>
    </source>
</evidence>
<name>A0ABM9AXI0_9BACT</name>
<evidence type="ECO:0000259" key="5">
    <source>
        <dbReference type="PROSITE" id="PS51935"/>
    </source>
</evidence>
<dbReference type="PROSITE" id="PS51935">
    <property type="entry name" value="NLPC_P60"/>
    <property type="match status" value="1"/>
</dbReference>
<dbReference type="InterPro" id="IPR038765">
    <property type="entry name" value="Papain-like_cys_pep_sf"/>
</dbReference>
<comment type="caution">
    <text evidence="6">The sequence shown here is derived from an EMBL/GenBank/DDBJ whole genome shotgun (WGS) entry which is preliminary data.</text>
</comment>
<dbReference type="PANTHER" id="PTHR47053:SF1">
    <property type="entry name" value="MUREIN DD-ENDOPEPTIDASE MEPH-RELATED"/>
    <property type="match status" value="1"/>
</dbReference>
<dbReference type="Proteomes" id="UP000837803">
    <property type="component" value="Unassembled WGS sequence"/>
</dbReference>
<sequence>MLLAAISCKTGAERESDLAQYENAVTDLQQRFAPDRRTDRVEVRISPTSSGPQLSGYTTVPAAARALDSLAAQWSGVSSSVALLPRAELTGEYGIIRTSVANIRTEPGHSQELTSQALLGTPIELLDARDGWYLIRTPDRYIAWLEEGAFVRTDRTGLTAWLSELSTCGLAQTDVWDTPERGRLVSELVAGCLVQRVGPPTGDYQLVRLPDDRRGYVRATDLKDYARLAQPGRVVVDSILQTAYQQVGRPYLWGGTSTKAMDCSGFTKTAYYLNGYVIPRDASQQVHAGVDVPLDDGLTALRRGDLLFFGSYRDDGSERVTHVGFYLGKGRFLHAGADNDYITENSLLEKDADFAPHRKESLLRARRLREGSPGVVPVGEAFERLYTRSSSR</sequence>
<evidence type="ECO:0000256" key="1">
    <source>
        <dbReference type="ARBA" id="ARBA00007074"/>
    </source>
</evidence>
<evidence type="ECO:0000256" key="4">
    <source>
        <dbReference type="ARBA" id="ARBA00022807"/>
    </source>
</evidence>
<accession>A0ABM9AXI0</accession>
<dbReference type="EMBL" id="CAKLPZ010000001">
    <property type="protein sequence ID" value="CAH0999419.1"/>
    <property type="molecule type" value="Genomic_DNA"/>
</dbReference>
<keyword evidence="3" id="KW-0378">Hydrolase</keyword>
<keyword evidence="4" id="KW-0788">Thiol protease</keyword>
<dbReference type="SUPFAM" id="SSF54001">
    <property type="entry name" value="Cysteine proteinases"/>
    <property type="match status" value="1"/>
</dbReference>
<dbReference type="Gene3D" id="2.30.30.40">
    <property type="entry name" value="SH3 Domains"/>
    <property type="match status" value="2"/>
</dbReference>
<comment type="similarity">
    <text evidence="1">Belongs to the peptidase C40 family.</text>
</comment>
<feature type="domain" description="NlpC/P60" evidence="5">
    <location>
        <begin position="233"/>
        <end position="369"/>
    </location>
</feature>
<evidence type="ECO:0000256" key="3">
    <source>
        <dbReference type="ARBA" id="ARBA00022801"/>
    </source>
</evidence>
<dbReference type="InterPro" id="IPR000064">
    <property type="entry name" value="NLP_P60_dom"/>
</dbReference>
<dbReference type="Gene3D" id="3.90.1720.10">
    <property type="entry name" value="endopeptidase domain like (from Nostoc punctiforme)"/>
    <property type="match status" value="1"/>
</dbReference>
<evidence type="ECO:0000256" key="2">
    <source>
        <dbReference type="ARBA" id="ARBA00022670"/>
    </source>
</evidence>
<dbReference type="InterPro" id="IPR041382">
    <property type="entry name" value="SH3_16"/>
</dbReference>